<keyword evidence="5" id="KW-0175">Coiled coil</keyword>
<sequence length="554" mass="63132">MLSNFLKNLVRQKELAYYEVNLNDLTIATLGAEGLERALHLIQQIGSSGQPPAPLTCLPSPLQSFPISESITRHDIAHVGHESVVFDISGALTAIPEPTIVTPGPVLERQAPTVETSTEPSTAQLLEKVVKLVENTIQASEERMAAKLEEHALAMQPEGSCLLSQAQSDFLATDRIRRKHPKTIREYHFFFKSFIEIVGDKKLSDYRYADANVYANAISKLPRYPHLNRAFDNCTYKEMIEIGQQIGAPVIELSTQQRHIKILKAVFHWFADKFNLNRDASEGVDMTQYVRDDDQAGTPFSKDDLEKIFAHARVLKYKHPDEYWIPLIGLYTGMRVNEIAQLYTSDITQEEIFDIATGDTRKIYCFKVQLDADGKKRLKSRNAKRTIPMHSKLIELGLLRYLDDIKARGLKHLFPGLKWGENGPGGEVSSWFNNGYLRNQCEIPDDTKTFHSFRNHFETVGDRSEILETALIRLCGYGRGMSIWRVHYIKDATLEECNKAMLQMVFPKLDLVPYHWRQYKDYLDKVTKNATPEERVAVVVKKKRGRPPKSVALI</sequence>
<evidence type="ECO:0000256" key="3">
    <source>
        <dbReference type="ARBA" id="ARBA00023125"/>
    </source>
</evidence>
<accession>A0ABS2KII6</accession>
<dbReference type="PANTHER" id="PTHR30349">
    <property type="entry name" value="PHAGE INTEGRASE-RELATED"/>
    <property type="match status" value="1"/>
</dbReference>
<organism evidence="6 7">
    <name type="scientific">Dyella mobilis</name>
    <dbReference type="NCBI Taxonomy" id="1849582"/>
    <lineage>
        <taxon>Bacteria</taxon>
        <taxon>Pseudomonadati</taxon>
        <taxon>Pseudomonadota</taxon>
        <taxon>Gammaproteobacteria</taxon>
        <taxon>Lysobacterales</taxon>
        <taxon>Rhodanobacteraceae</taxon>
        <taxon>Dyella</taxon>
    </lineage>
</organism>
<reference evidence="6" key="1">
    <citation type="submission" date="2020-10" db="EMBL/GenBank/DDBJ databases">
        <title>Phylogeny of dyella-like bacteria.</title>
        <authorList>
            <person name="Fu J."/>
        </authorList>
    </citation>
    <scope>NUCLEOTIDE SEQUENCE</scope>
    <source>
        <strain evidence="6">DHON07</strain>
    </source>
</reference>
<dbReference type="EMBL" id="JADIKF010000039">
    <property type="protein sequence ID" value="MBM7130997.1"/>
    <property type="molecule type" value="Genomic_DNA"/>
</dbReference>
<keyword evidence="3" id="KW-0238">DNA-binding</keyword>
<evidence type="ECO:0000313" key="6">
    <source>
        <dbReference type="EMBL" id="MBM7130997.1"/>
    </source>
</evidence>
<evidence type="ECO:0000313" key="7">
    <source>
        <dbReference type="Proteomes" id="UP001430193"/>
    </source>
</evidence>
<dbReference type="Proteomes" id="UP001430193">
    <property type="component" value="Unassembled WGS sequence"/>
</dbReference>
<dbReference type="PANTHER" id="PTHR30349:SF41">
    <property type="entry name" value="INTEGRASE_RECOMBINASE PROTEIN MJ0367-RELATED"/>
    <property type="match status" value="1"/>
</dbReference>
<comment type="caution">
    <text evidence="6">The sequence shown here is derived from an EMBL/GenBank/DDBJ whole genome shotgun (WGS) entry which is preliminary data.</text>
</comment>
<proteinExistence type="inferred from homology"/>
<dbReference type="InterPro" id="IPR013762">
    <property type="entry name" value="Integrase-like_cat_sf"/>
</dbReference>
<keyword evidence="2" id="KW-0229">DNA integration</keyword>
<evidence type="ECO:0000256" key="1">
    <source>
        <dbReference type="ARBA" id="ARBA00008857"/>
    </source>
</evidence>
<comment type="similarity">
    <text evidence="1">Belongs to the 'phage' integrase family.</text>
</comment>
<evidence type="ECO:0000256" key="5">
    <source>
        <dbReference type="SAM" id="Coils"/>
    </source>
</evidence>
<protein>
    <submittedName>
        <fullName evidence="6">Site-specific integrase</fullName>
    </submittedName>
</protein>
<feature type="coiled-coil region" evidence="5">
    <location>
        <begin position="123"/>
        <end position="150"/>
    </location>
</feature>
<dbReference type="Gene3D" id="1.10.443.10">
    <property type="entry name" value="Intergrase catalytic core"/>
    <property type="match status" value="1"/>
</dbReference>
<dbReference type="CDD" id="cd01184">
    <property type="entry name" value="INT_C_like_1"/>
    <property type="match status" value="1"/>
</dbReference>
<evidence type="ECO:0000256" key="4">
    <source>
        <dbReference type="ARBA" id="ARBA00023172"/>
    </source>
</evidence>
<name>A0ABS2KII6_9GAMM</name>
<dbReference type="RefSeq" id="WP_204632537.1">
    <property type="nucleotide sequence ID" value="NZ_BSOC01000002.1"/>
</dbReference>
<keyword evidence="4" id="KW-0233">DNA recombination</keyword>
<dbReference type="SUPFAM" id="SSF56349">
    <property type="entry name" value="DNA breaking-rejoining enzymes"/>
    <property type="match status" value="1"/>
</dbReference>
<dbReference type="InterPro" id="IPR011010">
    <property type="entry name" value="DNA_brk_join_enz"/>
</dbReference>
<gene>
    <name evidence="6" type="ORF">ISS99_15845</name>
</gene>
<dbReference type="InterPro" id="IPR050090">
    <property type="entry name" value="Tyrosine_recombinase_XerCD"/>
</dbReference>
<evidence type="ECO:0000256" key="2">
    <source>
        <dbReference type="ARBA" id="ARBA00022908"/>
    </source>
</evidence>
<keyword evidence="7" id="KW-1185">Reference proteome</keyword>